<gene>
    <name evidence="2" type="ORF">GW7_02897</name>
</gene>
<feature type="chain" id="PRO_5003474366" evidence="1">
    <location>
        <begin position="21"/>
        <end position="68"/>
    </location>
</feature>
<dbReference type="InParanoid" id="G5BIT3"/>
<evidence type="ECO:0000256" key="1">
    <source>
        <dbReference type="SAM" id="SignalP"/>
    </source>
</evidence>
<proteinExistence type="predicted"/>
<name>G5BIT3_HETGA</name>
<sequence>MASLGCLLCVVSLLLCGATSLGLRGPRRPTTEKPIIVEWHRLDLELNLCCCRRCEEEPPHSRLVFPHK</sequence>
<protein>
    <submittedName>
        <fullName evidence="2">Uncharacterized protein</fullName>
    </submittedName>
</protein>
<feature type="signal peptide" evidence="1">
    <location>
        <begin position="1"/>
        <end position="20"/>
    </location>
</feature>
<evidence type="ECO:0000313" key="2">
    <source>
        <dbReference type="EMBL" id="EHB09194.1"/>
    </source>
</evidence>
<reference evidence="2 3" key="1">
    <citation type="journal article" date="2011" name="Nature">
        <title>Genome sequencing reveals insights into physiology and longevity of the naked mole rat.</title>
        <authorList>
            <person name="Kim E.B."/>
            <person name="Fang X."/>
            <person name="Fushan A.A."/>
            <person name="Huang Z."/>
            <person name="Lobanov A.V."/>
            <person name="Han L."/>
            <person name="Marino S.M."/>
            <person name="Sun X."/>
            <person name="Turanov A.A."/>
            <person name="Yang P."/>
            <person name="Yim S.H."/>
            <person name="Zhao X."/>
            <person name="Kasaikina M.V."/>
            <person name="Stoletzki N."/>
            <person name="Peng C."/>
            <person name="Polak P."/>
            <person name="Xiong Z."/>
            <person name="Kiezun A."/>
            <person name="Zhu Y."/>
            <person name="Chen Y."/>
            <person name="Kryukov G.V."/>
            <person name="Zhang Q."/>
            <person name="Peshkin L."/>
            <person name="Yang L."/>
            <person name="Bronson R.T."/>
            <person name="Buffenstein R."/>
            <person name="Wang B."/>
            <person name="Han C."/>
            <person name="Li Q."/>
            <person name="Chen L."/>
            <person name="Zhao W."/>
            <person name="Sunyaev S.R."/>
            <person name="Park T.J."/>
            <person name="Zhang G."/>
            <person name="Wang J."/>
            <person name="Gladyshev V.N."/>
        </authorList>
    </citation>
    <scope>NUCLEOTIDE SEQUENCE [LARGE SCALE GENOMIC DNA]</scope>
</reference>
<evidence type="ECO:0000313" key="3">
    <source>
        <dbReference type="Proteomes" id="UP000006813"/>
    </source>
</evidence>
<organism evidence="2 3">
    <name type="scientific">Heterocephalus glaber</name>
    <name type="common">Naked mole rat</name>
    <dbReference type="NCBI Taxonomy" id="10181"/>
    <lineage>
        <taxon>Eukaryota</taxon>
        <taxon>Metazoa</taxon>
        <taxon>Chordata</taxon>
        <taxon>Craniata</taxon>
        <taxon>Vertebrata</taxon>
        <taxon>Euteleostomi</taxon>
        <taxon>Mammalia</taxon>
        <taxon>Eutheria</taxon>
        <taxon>Euarchontoglires</taxon>
        <taxon>Glires</taxon>
        <taxon>Rodentia</taxon>
        <taxon>Hystricomorpha</taxon>
        <taxon>Bathyergidae</taxon>
        <taxon>Heterocephalus</taxon>
    </lineage>
</organism>
<dbReference type="EMBL" id="JH170537">
    <property type="protein sequence ID" value="EHB09194.1"/>
    <property type="molecule type" value="Genomic_DNA"/>
</dbReference>
<keyword evidence="1" id="KW-0732">Signal</keyword>
<dbReference type="AlphaFoldDB" id="G5BIT3"/>
<accession>G5BIT3</accession>
<dbReference type="Proteomes" id="UP000006813">
    <property type="component" value="Unassembled WGS sequence"/>
</dbReference>